<evidence type="ECO:0000313" key="3">
    <source>
        <dbReference type="EMBL" id="CAI2369829.1"/>
    </source>
</evidence>
<reference evidence="3" key="1">
    <citation type="submission" date="2023-07" db="EMBL/GenBank/DDBJ databases">
        <authorList>
            <consortium name="AG Swart"/>
            <person name="Singh M."/>
            <person name="Singh A."/>
            <person name="Seah K."/>
            <person name="Emmerich C."/>
        </authorList>
    </citation>
    <scope>NUCLEOTIDE SEQUENCE</scope>
    <source>
        <strain evidence="3">DP1</strain>
    </source>
</reference>
<gene>
    <name evidence="3" type="ORF">ECRASSUSDP1_LOCUS11133</name>
</gene>
<accession>A0AAD1UR92</accession>
<keyword evidence="1" id="KW-0175">Coiled coil</keyword>
<organism evidence="3 4">
    <name type="scientific">Euplotes crassus</name>
    <dbReference type="NCBI Taxonomy" id="5936"/>
    <lineage>
        <taxon>Eukaryota</taxon>
        <taxon>Sar</taxon>
        <taxon>Alveolata</taxon>
        <taxon>Ciliophora</taxon>
        <taxon>Intramacronucleata</taxon>
        <taxon>Spirotrichea</taxon>
        <taxon>Hypotrichia</taxon>
        <taxon>Euplotida</taxon>
        <taxon>Euplotidae</taxon>
        <taxon>Moneuplotes</taxon>
    </lineage>
</organism>
<feature type="region of interest" description="Disordered" evidence="2">
    <location>
        <begin position="61"/>
        <end position="104"/>
    </location>
</feature>
<proteinExistence type="predicted"/>
<name>A0AAD1UR92_EUPCR</name>
<comment type="caution">
    <text evidence="3">The sequence shown here is derived from an EMBL/GenBank/DDBJ whole genome shotgun (WGS) entry which is preliminary data.</text>
</comment>
<dbReference type="Proteomes" id="UP001295684">
    <property type="component" value="Unassembled WGS sequence"/>
</dbReference>
<protein>
    <submittedName>
        <fullName evidence="3">Uncharacterized protein</fullName>
    </submittedName>
</protein>
<dbReference type="EMBL" id="CAMPGE010010986">
    <property type="protein sequence ID" value="CAI2369829.1"/>
    <property type="molecule type" value="Genomic_DNA"/>
</dbReference>
<feature type="compositionally biased region" description="Acidic residues" evidence="2">
    <location>
        <begin position="70"/>
        <end position="79"/>
    </location>
</feature>
<keyword evidence="4" id="KW-1185">Reference proteome</keyword>
<feature type="coiled-coil region" evidence="1">
    <location>
        <begin position="118"/>
        <end position="145"/>
    </location>
</feature>
<evidence type="ECO:0000313" key="4">
    <source>
        <dbReference type="Proteomes" id="UP001295684"/>
    </source>
</evidence>
<sequence length="332" mass="38554">MSSPPITARRLSSPCSTVREDVSEIDTCRLVTIVEDCKAPEVIPCDPECSRHIISRSHESLDDVLRESESETSENEIEQNIDTPKTHQSHNNEQHEGDSPLVTNRTACKKPEEVDKEKEALLSEIAFLRNELARQRYEYECAERKRSLERTRDARMIYGLTDQNEKLERYIDSLEQGHSQELHFKNLEINSLCQKINQIQKASQCRHQELESKKIEVGSIRKEFDKEINYLKKKFKKIKLLKTLTSSHDDLMCPSKDFEEESDCKVIRAKHKNKKKQKFLLDLNISTISTKQDDTIESKVPKICKKNLDYYNTSHVVRESLLDISDLSLHHG</sequence>
<evidence type="ECO:0000256" key="1">
    <source>
        <dbReference type="SAM" id="Coils"/>
    </source>
</evidence>
<evidence type="ECO:0000256" key="2">
    <source>
        <dbReference type="SAM" id="MobiDB-lite"/>
    </source>
</evidence>
<dbReference type="AlphaFoldDB" id="A0AAD1UR92"/>